<evidence type="ECO:0000313" key="2">
    <source>
        <dbReference type="EMBL" id="CAZ79499.1"/>
    </source>
</evidence>
<name>D5G4R3_TUBMM</name>
<dbReference type="GeneID" id="9188435"/>
<accession>D5G4R3</accession>
<protein>
    <submittedName>
        <fullName evidence="2">(Perigord truffle) hypothetical protein</fullName>
    </submittedName>
</protein>
<keyword evidence="1" id="KW-1133">Transmembrane helix</keyword>
<feature type="transmembrane region" description="Helical" evidence="1">
    <location>
        <begin position="35"/>
        <end position="56"/>
    </location>
</feature>
<evidence type="ECO:0000256" key="1">
    <source>
        <dbReference type="SAM" id="Phobius"/>
    </source>
</evidence>
<dbReference type="AlphaFoldDB" id="D5G4R3"/>
<organism evidence="2 3">
    <name type="scientific">Tuber melanosporum (strain Mel28)</name>
    <name type="common">Perigord black truffle</name>
    <dbReference type="NCBI Taxonomy" id="656061"/>
    <lineage>
        <taxon>Eukaryota</taxon>
        <taxon>Fungi</taxon>
        <taxon>Dikarya</taxon>
        <taxon>Ascomycota</taxon>
        <taxon>Pezizomycotina</taxon>
        <taxon>Pezizomycetes</taxon>
        <taxon>Pezizales</taxon>
        <taxon>Tuberaceae</taxon>
        <taxon>Tuber</taxon>
    </lineage>
</organism>
<gene>
    <name evidence="2" type="ORF">GSTUM_00000063001</name>
</gene>
<dbReference type="EMBL" id="FN429990">
    <property type="protein sequence ID" value="CAZ79499.1"/>
    <property type="molecule type" value="Genomic_DNA"/>
</dbReference>
<reference evidence="2 3" key="1">
    <citation type="journal article" date="2010" name="Nature">
        <title>Perigord black truffle genome uncovers evolutionary origins and mechanisms of symbiosis.</title>
        <authorList>
            <person name="Martin F."/>
            <person name="Kohler A."/>
            <person name="Murat C."/>
            <person name="Balestrini R."/>
            <person name="Coutinho P.M."/>
            <person name="Jaillon O."/>
            <person name="Montanini B."/>
            <person name="Morin E."/>
            <person name="Noel B."/>
            <person name="Percudani R."/>
            <person name="Porcel B."/>
            <person name="Rubini A."/>
            <person name="Amicucci A."/>
            <person name="Amselem J."/>
            <person name="Anthouard V."/>
            <person name="Arcioni S."/>
            <person name="Artiguenave F."/>
            <person name="Aury J.M."/>
            <person name="Ballario P."/>
            <person name="Bolchi A."/>
            <person name="Brenna A."/>
            <person name="Brun A."/>
            <person name="Buee M."/>
            <person name="Cantarel B."/>
            <person name="Chevalier G."/>
            <person name="Couloux A."/>
            <person name="Da Silva C."/>
            <person name="Denoeud F."/>
            <person name="Duplessis S."/>
            <person name="Ghignone S."/>
            <person name="Hilselberger B."/>
            <person name="Iotti M."/>
            <person name="Marcais B."/>
            <person name="Mello A."/>
            <person name="Miranda M."/>
            <person name="Pacioni G."/>
            <person name="Quesneville H."/>
            <person name="Riccioni C."/>
            <person name="Ruotolo R."/>
            <person name="Splivallo R."/>
            <person name="Stocchi V."/>
            <person name="Tisserant E."/>
            <person name="Viscomi A.R."/>
            <person name="Zambonelli A."/>
            <person name="Zampieri E."/>
            <person name="Henrissat B."/>
            <person name="Lebrun M.H."/>
            <person name="Paolocci F."/>
            <person name="Bonfante P."/>
            <person name="Ottonello S."/>
            <person name="Wincker P."/>
        </authorList>
    </citation>
    <scope>NUCLEOTIDE SEQUENCE [LARGE SCALE GENOMIC DNA]</scope>
    <source>
        <strain evidence="2 3">Mel28</strain>
    </source>
</reference>
<keyword evidence="3" id="KW-1185">Reference proteome</keyword>
<dbReference type="InParanoid" id="D5G4R3"/>
<keyword evidence="1" id="KW-0472">Membrane</keyword>
<dbReference type="KEGG" id="tml:GSTUM_00000063001"/>
<proteinExistence type="predicted"/>
<keyword evidence="1" id="KW-0812">Transmembrane</keyword>
<dbReference type="RefSeq" id="XP_002835342.1">
    <property type="nucleotide sequence ID" value="XM_002835296.1"/>
</dbReference>
<dbReference type="Proteomes" id="UP000006911">
    <property type="component" value="Unassembled WGS sequence"/>
</dbReference>
<sequence length="87" mass="10010">MTRVGAFGYYYDSCYDHGGCGWLVDLWDYYLLWHVFYRGGGGGGFGILLFFFRLCVPSAHLSIVFRVILLPLEWRVNGNCARIRTGF</sequence>
<evidence type="ECO:0000313" key="3">
    <source>
        <dbReference type="Proteomes" id="UP000006911"/>
    </source>
</evidence>
<dbReference type="HOGENOM" id="CLU_2484953_0_0_1"/>